<sequence>MQVILLEDDLSIHYIGLQDFIRNKMASGRAQDLADIKEIRKEK</sequence>
<dbReference type="EMBL" id="FNNO01000022">
    <property type="protein sequence ID" value="SDX62725.1"/>
    <property type="molecule type" value="Genomic_DNA"/>
</dbReference>
<keyword evidence="2" id="KW-1185">Reference proteome</keyword>
<proteinExistence type="predicted"/>
<accession>A0A8X8LCW4</accession>
<evidence type="ECO:0000313" key="2">
    <source>
        <dbReference type="Proteomes" id="UP000198711"/>
    </source>
</evidence>
<evidence type="ECO:0000313" key="1">
    <source>
        <dbReference type="EMBL" id="SDX62725.1"/>
    </source>
</evidence>
<name>A0A8X8LCW4_9BACT</name>
<comment type="caution">
    <text evidence="1">The sequence shown here is derived from an EMBL/GenBank/DDBJ whole genome shotgun (WGS) entry which is preliminary data.</text>
</comment>
<protein>
    <submittedName>
        <fullName evidence="1">Uncharacterized protein</fullName>
    </submittedName>
</protein>
<organism evidence="1 2">
    <name type="scientific">Hydrobacter penzbergensis</name>
    <dbReference type="NCBI Taxonomy" id="1235997"/>
    <lineage>
        <taxon>Bacteria</taxon>
        <taxon>Pseudomonadati</taxon>
        <taxon>Bacteroidota</taxon>
        <taxon>Chitinophagia</taxon>
        <taxon>Chitinophagales</taxon>
        <taxon>Chitinophagaceae</taxon>
        <taxon>Hydrobacter</taxon>
    </lineage>
</organism>
<reference evidence="1 2" key="1">
    <citation type="submission" date="2016-10" db="EMBL/GenBank/DDBJ databases">
        <authorList>
            <person name="Varghese N."/>
            <person name="Submissions S."/>
        </authorList>
    </citation>
    <scope>NUCLEOTIDE SEQUENCE [LARGE SCALE GENOMIC DNA]</scope>
    <source>
        <strain evidence="1 2">DSM 25353</strain>
    </source>
</reference>
<dbReference type="AlphaFoldDB" id="A0A8X8LCW4"/>
<gene>
    <name evidence="1" type="ORF">SAMN05444410_1227</name>
</gene>
<dbReference type="Proteomes" id="UP000198711">
    <property type="component" value="Unassembled WGS sequence"/>
</dbReference>